<proteinExistence type="predicted"/>
<dbReference type="InterPro" id="IPR029032">
    <property type="entry name" value="AhpD-like"/>
</dbReference>
<dbReference type="InterPro" id="IPR003779">
    <property type="entry name" value="CMD-like"/>
</dbReference>
<evidence type="ECO:0000259" key="1">
    <source>
        <dbReference type="Pfam" id="PF02627"/>
    </source>
</evidence>
<dbReference type="EMBL" id="JZWV01000498">
    <property type="protein sequence ID" value="KJY31352.1"/>
    <property type="molecule type" value="Genomic_DNA"/>
</dbReference>
<dbReference type="AlphaFoldDB" id="A0A0F4JAF2"/>
<keyword evidence="2" id="KW-0560">Oxidoreductase</keyword>
<dbReference type="RefSeq" id="WP_045948603.1">
    <property type="nucleotide sequence ID" value="NZ_JZWV01000498.1"/>
</dbReference>
<dbReference type="OrthoDB" id="4543687at2"/>
<dbReference type="SUPFAM" id="SSF69118">
    <property type="entry name" value="AhpD-like"/>
    <property type="match status" value="1"/>
</dbReference>
<evidence type="ECO:0000313" key="3">
    <source>
        <dbReference type="Proteomes" id="UP000033551"/>
    </source>
</evidence>
<evidence type="ECO:0000313" key="2">
    <source>
        <dbReference type="EMBL" id="KJY31352.1"/>
    </source>
</evidence>
<dbReference type="PATRIC" id="fig|68223.7.peg.8212"/>
<reference evidence="2 3" key="1">
    <citation type="submission" date="2015-02" db="EMBL/GenBank/DDBJ databases">
        <authorList>
            <person name="Ju K.-S."/>
            <person name="Doroghazi J.R."/>
            <person name="Metcalf W."/>
        </authorList>
    </citation>
    <scope>NUCLEOTIDE SEQUENCE [LARGE SCALE GENOMIC DNA]</scope>
    <source>
        <strain evidence="2 3">NRRL ISP-5550</strain>
    </source>
</reference>
<keyword evidence="3" id="KW-1185">Reference proteome</keyword>
<protein>
    <submittedName>
        <fullName evidence="2">Alkylhydroperoxidase</fullName>
    </submittedName>
</protein>
<dbReference type="Gene3D" id="1.20.1290.10">
    <property type="entry name" value="AhpD-like"/>
    <property type="match status" value="1"/>
</dbReference>
<feature type="domain" description="Carboxymuconolactone decarboxylase-like" evidence="1">
    <location>
        <begin position="23"/>
        <end position="98"/>
    </location>
</feature>
<dbReference type="STRING" id="68223.GCA_002028425_03100"/>
<dbReference type="Pfam" id="PF02627">
    <property type="entry name" value="CMD"/>
    <property type="match status" value="1"/>
</dbReference>
<keyword evidence="2" id="KW-0575">Peroxidase</keyword>
<accession>A0A0F4JAF2</accession>
<comment type="caution">
    <text evidence="2">The sequence shown here is derived from an EMBL/GenBank/DDBJ whole genome shotgun (WGS) entry which is preliminary data.</text>
</comment>
<sequence length="161" mass="17196">MSETHRSRLSNPVKTLPDLGAVTGAMYKLIGNGTVPQSTISLMHLRAGQIVANSYLTKMHTDALRGAGEAEDRITAVSSWADALCFTPAERAALALVEAVLTAPPAGRERVSDEVFAEAAEHYDEKALTTLILAISQVNFFIPLALIGKPLPGQAPSKQWT</sequence>
<dbReference type="Proteomes" id="UP000033551">
    <property type="component" value="Unassembled WGS sequence"/>
</dbReference>
<dbReference type="GO" id="GO:0051920">
    <property type="term" value="F:peroxiredoxin activity"/>
    <property type="evidence" value="ECO:0007669"/>
    <property type="project" value="InterPro"/>
</dbReference>
<organism evidence="2 3">
    <name type="scientific">Streptomyces katrae</name>
    <dbReference type="NCBI Taxonomy" id="68223"/>
    <lineage>
        <taxon>Bacteria</taxon>
        <taxon>Bacillati</taxon>
        <taxon>Actinomycetota</taxon>
        <taxon>Actinomycetes</taxon>
        <taxon>Kitasatosporales</taxon>
        <taxon>Streptomycetaceae</taxon>
        <taxon>Streptomyces</taxon>
    </lineage>
</organism>
<dbReference type="PANTHER" id="PTHR34846">
    <property type="entry name" value="4-CARBOXYMUCONOLACTONE DECARBOXYLASE FAMILY PROTEIN (AFU_ORTHOLOGUE AFUA_6G11590)"/>
    <property type="match status" value="1"/>
</dbReference>
<name>A0A0F4JAF2_9ACTN</name>
<gene>
    <name evidence="2" type="ORF">VR44_18320</name>
</gene>
<dbReference type="PANTHER" id="PTHR34846:SF10">
    <property type="entry name" value="CYTOPLASMIC PROTEIN"/>
    <property type="match status" value="1"/>
</dbReference>